<dbReference type="Proteomes" id="UP000231932">
    <property type="component" value="Chromosome"/>
</dbReference>
<evidence type="ECO:0000313" key="7">
    <source>
        <dbReference type="Proteomes" id="UP000231932"/>
    </source>
</evidence>
<dbReference type="EMBL" id="CP024955">
    <property type="protein sequence ID" value="ATY85854.1"/>
    <property type="molecule type" value="Genomic_DNA"/>
</dbReference>
<dbReference type="Gene3D" id="2.40.50.100">
    <property type="match status" value="2"/>
</dbReference>
<dbReference type="GO" id="GO:0030313">
    <property type="term" value="C:cell envelope"/>
    <property type="evidence" value="ECO:0007669"/>
    <property type="project" value="UniProtKB-SubCell"/>
</dbReference>
<comment type="subcellular location">
    <subcellularLocation>
        <location evidence="1">Cell envelope</location>
    </subcellularLocation>
</comment>
<sequence>MHRKTDLKNLLVGARMRAAGHVQWRSRWRKARPSPLAAWLTPVTALLLGSTLLAGCGAAQGSTFSGIIEGTEIPIQTEVGGTVQSLPVAEGASVKKGQLLVTLDDQSYQLQVQGAQAGVDAALAALRDAQAGSRAQEIAAAMAAVDQTRALADQSAANSKAAGEQVNALIANQSQLMSNLKGAQDTLAYQQQQLARVQALQKAGAATQQQVDAAQQAVNQAQTQVDNLQAQLQGIQAQIRQAQNAQAAAQSGYASALANERSAQAKLDLLKAGATDQHLKQLIAMKDQADAKLAEARRQLEKTRVASPEDGVFLRRDVEVGQVVKPGATLGVLLKKDELKVVIYVPEADLGRVKLGQPAAIRVDAYPGETFSGRVSVIADRAEFTPKNVQTPDERAKMVFAVTVEITSGLDRLRAGMPADVVLGGPAGGAS</sequence>
<dbReference type="InterPro" id="IPR058625">
    <property type="entry name" value="MdtA-like_BSH"/>
</dbReference>
<evidence type="ECO:0000256" key="3">
    <source>
        <dbReference type="SAM" id="Coils"/>
    </source>
</evidence>
<keyword evidence="2 3" id="KW-0175">Coiled coil</keyword>
<evidence type="ECO:0000259" key="5">
    <source>
        <dbReference type="Pfam" id="PF25990"/>
    </source>
</evidence>
<dbReference type="PANTHER" id="PTHR32347:SF23">
    <property type="entry name" value="BLL5650 PROTEIN"/>
    <property type="match status" value="1"/>
</dbReference>
<evidence type="ECO:0000259" key="4">
    <source>
        <dbReference type="Pfam" id="PF25917"/>
    </source>
</evidence>
<feature type="domain" description="YknX-like beta-barrel" evidence="5">
    <location>
        <begin position="344"/>
        <end position="418"/>
    </location>
</feature>
<dbReference type="AlphaFoldDB" id="A0A2K8N953"/>
<name>A0A2K8N953_9BACL</name>
<keyword evidence="7" id="KW-1185">Reference proteome</keyword>
<dbReference type="OrthoDB" id="9778236at2"/>
<gene>
    <name evidence="6" type="ORF">CVV65_13710</name>
</gene>
<dbReference type="SUPFAM" id="SSF111369">
    <property type="entry name" value="HlyD-like secretion proteins"/>
    <property type="match status" value="2"/>
</dbReference>
<feature type="coiled-coil region" evidence="3">
    <location>
        <begin position="279"/>
        <end position="306"/>
    </location>
</feature>
<organism evidence="6 7">
    <name type="scientific">Kyrpidia spormannii</name>
    <dbReference type="NCBI Taxonomy" id="2055160"/>
    <lineage>
        <taxon>Bacteria</taxon>
        <taxon>Bacillati</taxon>
        <taxon>Bacillota</taxon>
        <taxon>Bacilli</taxon>
        <taxon>Bacillales</taxon>
        <taxon>Alicyclobacillaceae</taxon>
        <taxon>Kyrpidia</taxon>
    </lineage>
</organism>
<feature type="coiled-coil region" evidence="3">
    <location>
        <begin position="211"/>
        <end position="245"/>
    </location>
</feature>
<evidence type="ECO:0000256" key="2">
    <source>
        <dbReference type="ARBA" id="ARBA00023054"/>
    </source>
</evidence>
<dbReference type="PANTHER" id="PTHR32347">
    <property type="entry name" value="EFFLUX SYSTEM COMPONENT YKNX-RELATED"/>
    <property type="match status" value="1"/>
</dbReference>
<accession>A0A2K8N953</accession>
<dbReference type="InterPro" id="IPR058636">
    <property type="entry name" value="Beta-barrel_YknX"/>
</dbReference>
<evidence type="ECO:0000256" key="1">
    <source>
        <dbReference type="ARBA" id="ARBA00004196"/>
    </source>
</evidence>
<evidence type="ECO:0000313" key="6">
    <source>
        <dbReference type="EMBL" id="ATY85854.1"/>
    </source>
</evidence>
<dbReference type="Pfam" id="PF25917">
    <property type="entry name" value="BSH_RND"/>
    <property type="match status" value="1"/>
</dbReference>
<dbReference type="PRINTS" id="PR01490">
    <property type="entry name" value="RTXTOXIND"/>
</dbReference>
<reference evidence="7" key="1">
    <citation type="submission" date="2017-11" db="EMBL/GenBank/DDBJ databases">
        <title>Complete Genome Sequence of Kyrpidia sp. Strain EA-1, a thermophilic, hydrogen-oxidizing Bacterium, isolated from the Azores.</title>
        <authorList>
            <person name="Reiner J.E."/>
            <person name="Lapp C.J."/>
            <person name="Bunk B."/>
            <person name="Gescher J."/>
        </authorList>
    </citation>
    <scope>NUCLEOTIDE SEQUENCE [LARGE SCALE GENOMIC DNA]</scope>
    <source>
        <strain evidence="7">EA-1</strain>
    </source>
</reference>
<dbReference type="InterPro" id="IPR050465">
    <property type="entry name" value="UPF0194_transport"/>
</dbReference>
<dbReference type="Gene3D" id="2.40.30.170">
    <property type="match status" value="1"/>
</dbReference>
<dbReference type="KEGG" id="kyr:CVV65_13710"/>
<dbReference type="RefSeq" id="WP_100668608.1">
    <property type="nucleotide sequence ID" value="NZ_CP024955.1"/>
</dbReference>
<protein>
    <submittedName>
        <fullName evidence="6">Multidrug transporter</fullName>
    </submittedName>
</protein>
<proteinExistence type="predicted"/>
<dbReference type="Gene3D" id="1.10.287.470">
    <property type="entry name" value="Helix hairpin bin"/>
    <property type="match status" value="1"/>
</dbReference>
<feature type="domain" description="Multidrug resistance protein MdtA-like barrel-sandwich hybrid" evidence="4">
    <location>
        <begin position="75"/>
        <end position="333"/>
    </location>
</feature>
<dbReference type="Pfam" id="PF25990">
    <property type="entry name" value="Beta-barrel_YknX"/>
    <property type="match status" value="1"/>
</dbReference>